<reference evidence="4" key="1">
    <citation type="journal article" date="2019" name="Int. J. Syst. Evol. Microbiol.">
        <title>The Global Catalogue of Microorganisms (GCM) 10K type strain sequencing project: providing services to taxonomists for standard genome sequencing and annotation.</title>
        <authorList>
            <consortium name="The Broad Institute Genomics Platform"/>
            <consortium name="The Broad Institute Genome Sequencing Center for Infectious Disease"/>
            <person name="Wu L."/>
            <person name="Ma J."/>
        </authorList>
    </citation>
    <scope>NUCLEOTIDE SEQUENCE [LARGE SCALE GENOMIC DNA]</scope>
    <source>
        <strain evidence="4">JCM 30331</strain>
    </source>
</reference>
<sequence>MTQSLQDPTVLLIMGRTPDEVRARLAAELDAFEAELRTRQADWSVTQPGREWSPAQEAEHVLLINEGITRLVGLLMSDRELRPLPQTPGVLKEGRRQAPAHTLPSPHGLAWADLEGRWAEHRTRLEAAAAQLRDVPERTMWHPFYGELDALNWMRMVAGHLDSHRRLLKRSAGA</sequence>
<gene>
    <name evidence="3" type="ORF">GCM10008955_20010</name>
</gene>
<dbReference type="InterPro" id="IPR034660">
    <property type="entry name" value="DinB/YfiT-like"/>
</dbReference>
<keyword evidence="4" id="KW-1185">Reference proteome</keyword>
<name>A0ABQ2EV15_9DEIO</name>
<dbReference type="EMBL" id="BMPP01000007">
    <property type="protein sequence ID" value="GGK26253.1"/>
    <property type="molecule type" value="Genomic_DNA"/>
</dbReference>
<dbReference type="SUPFAM" id="SSF109854">
    <property type="entry name" value="DinB/YfiT-like putative metalloenzymes"/>
    <property type="match status" value="1"/>
</dbReference>
<comment type="caution">
    <text evidence="3">The sequence shown here is derived from an EMBL/GenBank/DDBJ whole genome shotgun (WGS) entry which is preliminary data.</text>
</comment>
<feature type="domain" description="DinB-like" evidence="2">
    <location>
        <begin position="22"/>
        <end position="167"/>
    </location>
</feature>
<protein>
    <recommendedName>
        <fullName evidence="2">DinB-like domain-containing protein</fullName>
    </recommendedName>
</protein>
<evidence type="ECO:0000313" key="3">
    <source>
        <dbReference type="EMBL" id="GGK26253.1"/>
    </source>
</evidence>
<organism evidence="3 4">
    <name type="scientific">Deinococcus malanensis</name>
    <dbReference type="NCBI Taxonomy" id="1706855"/>
    <lineage>
        <taxon>Bacteria</taxon>
        <taxon>Thermotogati</taxon>
        <taxon>Deinococcota</taxon>
        <taxon>Deinococci</taxon>
        <taxon>Deinococcales</taxon>
        <taxon>Deinococcaceae</taxon>
        <taxon>Deinococcus</taxon>
    </lineage>
</organism>
<dbReference type="Gene3D" id="1.20.120.450">
    <property type="entry name" value="dinb family like domain"/>
    <property type="match status" value="1"/>
</dbReference>
<accession>A0ABQ2EV15</accession>
<proteinExistence type="predicted"/>
<evidence type="ECO:0000313" key="4">
    <source>
        <dbReference type="Proteomes" id="UP000647587"/>
    </source>
</evidence>
<evidence type="ECO:0000256" key="1">
    <source>
        <dbReference type="SAM" id="MobiDB-lite"/>
    </source>
</evidence>
<dbReference type="RefSeq" id="WP_189007617.1">
    <property type="nucleotide sequence ID" value="NZ_BMPP01000007.1"/>
</dbReference>
<evidence type="ECO:0000259" key="2">
    <source>
        <dbReference type="Pfam" id="PF12867"/>
    </source>
</evidence>
<feature type="region of interest" description="Disordered" evidence="1">
    <location>
        <begin position="86"/>
        <end position="106"/>
    </location>
</feature>
<dbReference type="InterPro" id="IPR024775">
    <property type="entry name" value="DinB-like"/>
</dbReference>
<dbReference type="Pfam" id="PF12867">
    <property type="entry name" value="DinB_2"/>
    <property type="match status" value="1"/>
</dbReference>
<dbReference type="Proteomes" id="UP000647587">
    <property type="component" value="Unassembled WGS sequence"/>
</dbReference>